<dbReference type="GeneID" id="24257842"/>
<dbReference type="PATRIC" id="fig|1028800.3.peg.2541"/>
<evidence type="ECO:0000313" key="2">
    <source>
        <dbReference type="Proteomes" id="UP000028181"/>
    </source>
</evidence>
<protein>
    <submittedName>
        <fullName evidence="1">Uncharacterized protein</fullName>
    </submittedName>
</protein>
<proteinExistence type="predicted"/>
<dbReference type="AlphaFoldDB" id="A0A068SS35"/>
<dbReference type="Proteomes" id="UP000028181">
    <property type="component" value="Chromosome I"/>
</dbReference>
<keyword evidence="2" id="KW-1185">Reference proteome</keyword>
<reference evidence="2" key="1">
    <citation type="journal article" date="2014" name="BMC Genomics">
        <title>Genome sequencing of two Neorhizobium galegae strains reveals a noeT gene responsible for the unusual acetylation of the nodulation factors.</title>
        <authorList>
            <person name="Osterman J."/>
            <person name="Marsh J."/>
            <person name="Laine P.K."/>
            <person name="Zeng Z."/>
            <person name="Alatalo E."/>
            <person name="Sullivan J.T."/>
            <person name="Young J.P."/>
            <person name="Thomas-Oates J."/>
            <person name="Paulin L."/>
            <person name="Lindstrom K."/>
        </authorList>
    </citation>
    <scope>NUCLEOTIDE SEQUENCE [LARGE SCALE GENOMIC DNA]</scope>
    <source>
        <strain evidence="2">HAMBI 540</strain>
    </source>
</reference>
<dbReference type="HOGENOM" id="CLU_170366_0_0_5"/>
<dbReference type="OrthoDB" id="8374210at2"/>
<accession>A0A068SS35</accession>
<evidence type="ECO:0000313" key="1">
    <source>
        <dbReference type="EMBL" id="CDN48679.1"/>
    </source>
</evidence>
<organism evidence="1 2">
    <name type="scientific">Neorhizobium galegae bv. orientalis str. HAMBI 540</name>
    <dbReference type="NCBI Taxonomy" id="1028800"/>
    <lineage>
        <taxon>Bacteria</taxon>
        <taxon>Pseudomonadati</taxon>
        <taxon>Pseudomonadota</taxon>
        <taxon>Alphaproteobacteria</taxon>
        <taxon>Hyphomicrobiales</taxon>
        <taxon>Rhizobiaceae</taxon>
        <taxon>Rhizobium/Agrobacterium group</taxon>
        <taxon>Neorhizobium</taxon>
    </lineage>
</organism>
<dbReference type="KEGG" id="ngg:RG540_CH25130"/>
<gene>
    <name evidence="1" type="ORF">RG540_CH25130</name>
</gene>
<dbReference type="RefSeq" id="WP_037076303.1">
    <property type="nucleotide sequence ID" value="NZ_HG938353.1"/>
</dbReference>
<dbReference type="EMBL" id="HG938353">
    <property type="protein sequence ID" value="CDN48679.1"/>
    <property type="molecule type" value="Genomic_DNA"/>
</dbReference>
<dbReference type="eggNOG" id="ENOG50301TA">
    <property type="taxonomic scope" value="Bacteria"/>
</dbReference>
<name>A0A068SS35_NEOGA</name>
<sequence length="85" mass="9899">MAARDRYSRKLECSQCGNVGFAEVSETDDRRQGNRDFRIDELPKGFLTEFASTDPRKYMIRCSQCGHKFRFEQKTVYAPGGEPRR</sequence>